<dbReference type="AlphaFoldDB" id="A0A453HIG4"/>
<keyword evidence="5" id="KW-0732">Signal</keyword>
<evidence type="ECO:0000313" key="12">
    <source>
        <dbReference type="Proteomes" id="UP000015105"/>
    </source>
</evidence>
<reference evidence="12" key="2">
    <citation type="journal article" date="2017" name="Nat. Plants">
        <title>The Aegilops tauschii genome reveals multiple impacts of transposons.</title>
        <authorList>
            <person name="Zhao G."/>
            <person name="Zou C."/>
            <person name="Li K."/>
            <person name="Wang K."/>
            <person name="Li T."/>
            <person name="Gao L."/>
            <person name="Zhang X."/>
            <person name="Wang H."/>
            <person name="Yang Z."/>
            <person name="Liu X."/>
            <person name="Jiang W."/>
            <person name="Mao L."/>
            <person name="Kong X."/>
            <person name="Jiao Y."/>
            <person name="Jia J."/>
        </authorList>
    </citation>
    <scope>NUCLEOTIDE SEQUENCE [LARGE SCALE GENOMIC DNA]</scope>
    <source>
        <strain evidence="12">cv. AL8/78</strain>
    </source>
</reference>
<evidence type="ECO:0000256" key="4">
    <source>
        <dbReference type="ARBA" id="ARBA00022692"/>
    </source>
</evidence>
<dbReference type="Pfam" id="PF02990">
    <property type="entry name" value="EMP70"/>
    <property type="match status" value="1"/>
</dbReference>
<dbReference type="PANTHER" id="PTHR10766:SF45">
    <property type="entry name" value="TRANSMEMBRANE 9 SUPERFAMILY MEMBER"/>
    <property type="match status" value="1"/>
</dbReference>
<dbReference type="GO" id="GO:0072657">
    <property type="term" value="P:protein localization to membrane"/>
    <property type="evidence" value="ECO:0007669"/>
    <property type="project" value="TreeGrafter"/>
</dbReference>
<keyword evidence="7" id="KW-1133">Transmembrane helix</keyword>
<reference evidence="11" key="4">
    <citation type="submission" date="2019-03" db="UniProtKB">
        <authorList>
            <consortium name="EnsemblPlants"/>
        </authorList>
    </citation>
    <scope>IDENTIFICATION</scope>
</reference>
<dbReference type="GO" id="GO:0010008">
    <property type="term" value="C:endosome membrane"/>
    <property type="evidence" value="ECO:0007669"/>
    <property type="project" value="UniProtKB-SubCell"/>
</dbReference>
<comment type="subcellular location">
    <subcellularLocation>
        <location evidence="1">Endosome membrane</location>
        <topology evidence="1">Multi-pass membrane protein</topology>
    </subcellularLocation>
    <subcellularLocation>
        <location evidence="2">Golgi apparatus membrane</location>
        <topology evidence="2">Multi-pass membrane protein</topology>
    </subcellularLocation>
</comment>
<name>A0A453HIG4_AEGTS</name>
<dbReference type="PANTHER" id="PTHR10766">
    <property type="entry name" value="TRANSMEMBRANE 9 SUPERFAMILY PROTEIN"/>
    <property type="match status" value="1"/>
</dbReference>
<evidence type="ECO:0000256" key="9">
    <source>
        <dbReference type="RuleBase" id="RU363079"/>
    </source>
</evidence>
<dbReference type="Gramene" id="AET4Gv20198500.9">
    <property type="protein sequence ID" value="AET4Gv20198500.9"/>
    <property type="gene ID" value="AET4Gv20198500"/>
</dbReference>
<evidence type="ECO:0000256" key="2">
    <source>
        <dbReference type="ARBA" id="ARBA00004653"/>
    </source>
</evidence>
<evidence type="ECO:0000256" key="3">
    <source>
        <dbReference type="ARBA" id="ARBA00005227"/>
    </source>
</evidence>
<evidence type="ECO:0000256" key="1">
    <source>
        <dbReference type="ARBA" id="ARBA00004337"/>
    </source>
</evidence>
<feature type="region of interest" description="Disordered" evidence="10">
    <location>
        <begin position="1"/>
        <end position="27"/>
    </location>
</feature>
<dbReference type="Proteomes" id="UP000015105">
    <property type="component" value="Chromosome 4D"/>
</dbReference>
<reference evidence="12" key="1">
    <citation type="journal article" date="2014" name="Science">
        <title>Ancient hybridizations among the ancestral genomes of bread wheat.</title>
        <authorList>
            <consortium name="International Wheat Genome Sequencing Consortium,"/>
            <person name="Marcussen T."/>
            <person name="Sandve S.R."/>
            <person name="Heier L."/>
            <person name="Spannagl M."/>
            <person name="Pfeifer M."/>
            <person name="Jakobsen K.S."/>
            <person name="Wulff B.B."/>
            <person name="Steuernagel B."/>
            <person name="Mayer K.F."/>
            <person name="Olsen O.A."/>
        </authorList>
    </citation>
    <scope>NUCLEOTIDE SEQUENCE [LARGE SCALE GENOMIC DNA]</scope>
    <source>
        <strain evidence="12">cv. AL8/78</strain>
    </source>
</reference>
<proteinExistence type="inferred from homology"/>
<evidence type="ECO:0000256" key="6">
    <source>
        <dbReference type="ARBA" id="ARBA00022753"/>
    </source>
</evidence>
<sequence>LKTRPTAQVGSEGRRKPPNSRPPSTPDLAAAAAADEMLLLRGLLLAALLAVARSPLASASESDHKYKISEPVKLWVNKVGPYNNPQETYNYYSLPFCQPAENPAHKWGGLGEVLGGNELIDSQIDIQFLKNVDKGPICTIELDAKKVQQFTDAIESSYWFELFIDDLPLWGFVGETDKNNENKHYLYTHKNIVVKYNGNRVRVALICDLKH</sequence>
<evidence type="ECO:0000256" key="8">
    <source>
        <dbReference type="ARBA" id="ARBA00023136"/>
    </source>
</evidence>
<dbReference type="GO" id="GO:0000139">
    <property type="term" value="C:Golgi membrane"/>
    <property type="evidence" value="ECO:0007669"/>
    <property type="project" value="UniProtKB-SubCell"/>
</dbReference>
<accession>A0A453HIG4</accession>
<keyword evidence="8" id="KW-0472">Membrane</keyword>
<dbReference type="EnsemblPlants" id="AET4Gv20198500.9">
    <property type="protein sequence ID" value="AET4Gv20198500.9"/>
    <property type="gene ID" value="AET4Gv20198500"/>
</dbReference>
<reference evidence="11" key="3">
    <citation type="journal article" date="2017" name="Nature">
        <title>Genome sequence of the progenitor of the wheat D genome Aegilops tauschii.</title>
        <authorList>
            <person name="Luo M.C."/>
            <person name="Gu Y.Q."/>
            <person name="Puiu D."/>
            <person name="Wang H."/>
            <person name="Twardziok S.O."/>
            <person name="Deal K.R."/>
            <person name="Huo N."/>
            <person name="Zhu T."/>
            <person name="Wang L."/>
            <person name="Wang Y."/>
            <person name="McGuire P.E."/>
            <person name="Liu S."/>
            <person name="Long H."/>
            <person name="Ramasamy R.K."/>
            <person name="Rodriguez J.C."/>
            <person name="Van S.L."/>
            <person name="Yuan L."/>
            <person name="Wang Z."/>
            <person name="Xia Z."/>
            <person name="Xiao L."/>
            <person name="Anderson O.D."/>
            <person name="Ouyang S."/>
            <person name="Liang Y."/>
            <person name="Zimin A.V."/>
            <person name="Pertea G."/>
            <person name="Qi P."/>
            <person name="Bennetzen J.L."/>
            <person name="Dai X."/>
            <person name="Dawson M.W."/>
            <person name="Muller H.G."/>
            <person name="Kugler K."/>
            <person name="Rivarola-Duarte L."/>
            <person name="Spannagl M."/>
            <person name="Mayer K.F.X."/>
            <person name="Lu F.H."/>
            <person name="Bevan M.W."/>
            <person name="Leroy P."/>
            <person name="Li P."/>
            <person name="You F.M."/>
            <person name="Sun Q."/>
            <person name="Liu Z."/>
            <person name="Lyons E."/>
            <person name="Wicker T."/>
            <person name="Salzberg S.L."/>
            <person name="Devos K.M."/>
            <person name="Dvorak J."/>
        </authorList>
    </citation>
    <scope>NUCLEOTIDE SEQUENCE [LARGE SCALE GENOMIC DNA]</scope>
    <source>
        <strain evidence="11">cv. AL8/78</strain>
    </source>
</reference>
<comment type="similarity">
    <text evidence="3 9">Belongs to the nonaspanin (TM9SF) (TC 9.A.2) family.</text>
</comment>
<evidence type="ECO:0000256" key="5">
    <source>
        <dbReference type="ARBA" id="ARBA00022729"/>
    </source>
</evidence>
<keyword evidence="12" id="KW-1185">Reference proteome</keyword>
<evidence type="ECO:0000313" key="11">
    <source>
        <dbReference type="EnsemblPlants" id="AET4Gv20198500.9"/>
    </source>
</evidence>
<reference evidence="11" key="5">
    <citation type="journal article" date="2021" name="G3 (Bethesda)">
        <title>Aegilops tauschii genome assembly Aet v5.0 features greater sequence contiguity and improved annotation.</title>
        <authorList>
            <person name="Wang L."/>
            <person name="Zhu T."/>
            <person name="Rodriguez J.C."/>
            <person name="Deal K.R."/>
            <person name="Dubcovsky J."/>
            <person name="McGuire P.E."/>
            <person name="Lux T."/>
            <person name="Spannagl M."/>
            <person name="Mayer K.F.X."/>
            <person name="Baldrich P."/>
            <person name="Meyers B.C."/>
            <person name="Huo N."/>
            <person name="Gu Y.Q."/>
            <person name="Zhou H."/>
            <person name="Devos K.M."/>
            <person name="Bennetzen J.L."/>
            <person name="Unver T."/>
            <person name="Budak H."/>
            <person name="Gulick P.J."/>
            <person name="Galiba G."/>
            <person name="Kalapos B."/>
            <person name="Nelson D.R."/>
            <person name="Li P."/>
            <person name="You F.M."/>
            <person name="Luo M.C."/>
            <person name="Dvorak J."/>
        </authorList>
    </citation>
    <scope>NUCLEOTIDE SEQUENCE [LARGE SCALE GENOMIC DNA]</scope>
    <source>
        <strain evidence="11">cv. AL8/78</strain>
    </source>
</reference>
<protein>
    <recommendedName>
        <fullName evidence="9">Transmembrane 9 superfamily member</fullName>
    </recommendedName>
</protein>
<evidence type="ECO:0000256" key="10">
    <source>
        <dbReference type="SAM" id="MobiDB-lite"/>
    </source>
</evidence>
<keyword evidence="6" id="KW-0967">Endosome</keyword>
<organism evidence="11 12">
    <name type="scientific">Aegilops tauschii subsp. strangulata</name>
    <name type="common">Goatgrass</name>
    <dbReference type="NCBI Taxonomy" id="200361"/>
    <lineage>
        <taxon>Eukaryota</taxon>
        <taxon>Viridiplantae</taxon>
        <taxon>Streptophyta</taxon>
        <taxon>Embryophyta</taxon>
        <taxon>Tracheophyta</taxon>
        <taxon>Spermatophyta</taxon>
        <taxon>Magnoliopsida</taxon>
        <taxon>Liliopsida</taxon>
        <taxon>Poales</taxon>
        <taxon>Poaceae</taxon>
        <taxon>BOP clade</taxon>
        <taxon>Pooideae</taxon>
        <taxon>Triticodae</taxon>
        <taxon>Triticeae</taxon>
        <taxon>Triticinae</taxon>
        <taxon>Aegilops</taxon>
    </lineage>
</organism>
<dbReference type="InterPro" id="IPR004240">
    <property type="entry name" value="EMP70"/>
</dbReference>
<evidence type="ECO:0000256" key="7">
    <source>
        <dbReference type="ARBA" id="ARBA00022989"/>
    </source>
</evidence>
<keyword evidence="4" id="KW-0812">Transmembrane</keyword>